<feature type="domain" description="Helicase MOV-10 helical" evidence="4">
    <location>
        <begin position="174"/>
        <end position="205"/>
    </location>
</feature>
<dbReference type="InterPro" id="IPR049080">
    <property type="entry name" value="MOV-10-like_beta-barrel"/>
</dbReference>
<evidence type="ECO:0000313" key="5">
    <source>
        <dbReference type="EMBL" id="CAK8686438.1"/>
    </source>
</evidence>
<accession>A0ABP0G3M1</accession>
<organism evidence="5 6">
    <name type="scientific">Clavelina lepadiformis</name>
    <name type="common">Light-bulb sea squirt</name>
    <name type="synonym">Ascidia lepadiformis</name>
    <dbReference type="NCBI Taxonomy" id="159417"/>
    <lineage>
        <taxon>Eukaryota</taxon>
        <taxon>Metazoa</taxon>
        <taxon>Chordata</taxon>
        <taxon>Tunicata</taxon>
        <taxon>Ascidiacea</taxon>
        <taxon>Aplousobranchia</taxon>
        <taxon>Clavelinidae</taxon>
        <taxon>Clavelina</taxon>
    </lineage>
</organism>
<dbReference type="InterPro" id="IPR027417">
    <property type="entry name" value="P-loop_NTPase"/>
</dbReference>
<evidence type="ECO:0000256" key="2">
    <source>
        <dbReference type="ARBA" id="ARBA00022490"/>
    </source>
</evidence>
<evidence type="ECO:0000259" key="4">
    <source>
        <dbReference type="Pfam" id="PF21635"/>
    </source>
</evidence>
<proteinExistence type="predicted"/>
<dbReference type="InterPro" id="IPR049079">
    <property type="entry name" value="Mov-10_helical"/>
</dbReference>
<evidence type="ECO:0000256" key="1">
    <source>
        <dbReference type="ARBA" id="ARBA00004496"/>
    </source>
</evidence>
<dbReference type="EMBL" id="CAWYQH010000102">
    <property type="protein sequence ID" value="CAK8686438.1"/>
    <property type="molecule type" value="Genomic_DNA"/>
</dbReference>
<reference evidence="5 6" key="1">
    <citation type="submission" date="2024-02" db="EMBL/GenBank/DDBJ databases">
        <authorList>
            <person name="Daric V."/>
            <person name="Darras S."/>
        </authorList>
    </citation>
    <scope>NUCLEOTIDE SEQUENCE [LARGE SCALE GENOMIC DNA]</scope>
</reference>
<gene>
    <name evidence="5" type="ORF">CVLEPA_LOCUS18368</name>
</gene>
<dbReference type="Pfam" id="PF21635">
    <property type="entry name" value="Mov-10_helical"/>
    <property type="match status" value="1"/>
</dbReference>
<dbReference type="Proteomes" id="UP001642483">
    <property type="component" value="Unassembled WGS sequence"/>
</dbReference>
<dbReference type="Gene3D" id="3.40.50.300">
    <property type="entry name" value="P-loop containing nucleotide triphosphate hydrolases"/>
    <property type="match status" value="1"/>
</dbReference>
<comment type="subcellular location">
    <subcellularLocation>
        <location evidence="1">Cytoplasm</location>
    </subcellularLocation>
</comment>
<name>A0ABP0G3M1_CLALP</name>
<dbReference type="PANTHER" id="PTHR45418">
    <property type="entry name" value="CANCER/TESTIS ANTIGEN 55"/>
    <property type="match status" value="1"/>
</dbReference>
<comment type="caution">
    <text evidence="5">The sequence shown here is derived from an EMBL/GenBank/DDBJ whole genome shotgun (WGS) entry which is preliminary data.</text>
</comment>
<dbReference type="Pfam" id="PF21634">
    <property type="entry name" value="MOV-10_beta-barrel"/>
    <property type="match status" value="1"/>
</dbReference>
<feature type="domain" description="Helicase MOV-10-like beta-barrel" evidence="3">
    <location>
        <begin position="207"/>
        <end position="291"/>
    </location>
</feature>
<dbReference type="SUPFAM" id="SSF52540">
    <property type="entry name" value="P-loop containing nucleoside triphosphate hydrolases"/>
    <property type="match status" value="1"/>
</dbReference>
<keyword evidence="2" id="KW-0963">Cytoplasm</keyword>
<protein>
    <recommendedName>
        <fullName evidence="7">RNA helicase</fullName>
    </recommendedName>
</protein>
<evidence type="ECO:0008006" key="7">
    <source>
        <dbReference type="Google" id="ProtNLM"/>
    </source>
</evidence>
<evidence type="ECO:0000313" key="6">
    <source>
        <dbReference type="Proteomes" id="UP001642483"/>
    </source>
</evidence>
<evidence type="ECO:0000259" key="3">
    <source>
        <dbReference type="Pfam" id="PF21634"/>
    </source>
</evidence>
<dbReference type="PANTHER" id="PTHR45418:SF5">
    <property type="entry name" value="BRCA2-INTERACTING PROTEIN-LIKE-RELATED"/>
    <property type="match status" value="1"/>
</dbReference>
<sequence length="388" mass="44325">MVVTSKSGRRIQLEKCLFLKENAAMTLSDDLGCTSLTEPQPVMIEPYSQHTITVSCKIEENVGSYCGDVFFRCRTYGSMTSLLVMRYLRCFRSDDVTTMLMPTSAFVKRRYAKDGDVETIPGERLERVFYGNQLTLSRELKTYDVEKSVCSAFCRQVFSHKAGYLLEPDKRKISLLEKNLTISSYAAKFSLLIQIEEKQAERDIRFYDLTQITVSKQGKRFLLKVPGLAEKRPSVLKGDRIYLRQSGLNGDSYGKRYEGFVHKVKLDEVELGLNSKFNDVFVNKQKFNVRFSFNRLPIRLQQRAVEDLQYESMKKLLFPNHQGIIAPPATKLRMYNRNIEGNEQQSTAVKRIVDGISTDPYIVYGPPGTGKTMTIVEAIKQVPLENSA</sequence>
<keyword evidence="6" id="KW-1185">Reference proteome</keyword>